<dbReference type="AlphaFoldDB" id="B4SCJ1"/>
<organism evidence="1 2">
    <name type="scientific">Pelodictyon phaeoclathratiforme (strain DSM 5477 / BU-1)</name>
    <dbReference type="NCBI Taxonomy" id="324925"/>
    <lineage>
        <taxon>Bacteria</taxon>
        <taxon>Pseudomonadati</taxon>
        <taxon>Chlorobiota</taxon>
        <taxon>Chlorobiia</taxon>
        <taxon>Chlorobiales</taxon>
        <taxon>Chlorobiaceae</taxon>
        <taxon>Chlorobium/Pelodictyon group</taxon>
        <taxon>Pelodictyon</taxon>
    </lineage>
</organism>
<gene>
    <name evidence="1" type="ordered locus">Ppha_1984</name>
</gene>
<evidence type="ECO:0000313" key="2">
    <source>
        <dbReference type="Proteomes" id="UP000002724"/>
    </source>
</evidence>
<reference evidence="1 2" key="1">
    <citation type="submission" date="2008-06" db="EMBL/GenBank/DDBJ databases">
        <title>Complete sequence of Pelodictyon phaeoclathratiforme BU-1.</title>
        <authorList>
            <consortium name="US DOE Joint Genome Institute"/>
            <person name="Lucas S."/>
            <person name="Copeland A."/>
            <person name="Lapidus A."/>
            <person name="Glavina del Rio T."/>
            <person name="Dalin E."/>
            <person name="Tice H."/>
            <person name="Bruce D."/>
            <person name="Goodwin L."/>
            <person name="Pitluck S."/>
            <person name="Schmutz J."/>
            <person name="Larimer F."/>
            <person name="Land M."/>
            <person name="Hauser L."/>
            <person name="Kyrpides N."/>
            <person name="Mikhailova N."/>
            <person name="Liu Z."/>
            <person name="Li T."/>
            <person name="Zhao F."/>
            <person name="Overmann J."/>
            <person name="Bryant D.A."/>
            <person name="Richardson P."/>
        </authorList>
    </citation>
    <scope>NUCLEOTIDE SEQUENCE [LARGE SCALE GENOMIC DNA]</scope>
    <source>
        <strain evidence="2">DSM 5477 / BU-1</strain>
    </source>
</reference>
<dbReference type="EMBL" id="CP001110">
    <property type="protein sequence ID" value="ACF44196.1"/>
    <property type="molecule type" value="Genomic_DNA"/>
</dbReference>
<evidence type="ECO:0000313" key="1">
    <source>
        <dbReference type="EMBL" id="ACF44196.1"/>
    </source>
</evidence>
<dbReference type="Proteomes" id="UP000002724">
    <property type="component" value="Chromosome"/>
</dbReference>
<dbReference type="KEGG" id="pph:Ppha_1984"/>
<protein>
    <submittedName>
        <fullName evidence="1">Uncharacterized protein</fullName>
    </submittedName>
</protein>
<keyword evidence="2" id="KW-1185">Reference proteome</keyword>
<accession>B4SCJ1</accession>
<dbReference type="HOGENOM" id="CLU_3101940_0_0_10"/>
<sequence length="51" mass="6155">MHGIRFQWFCMQQKGRRFVASNEVFFRLQNRAARLEVPSKNTIIFLAVLWL</sequence>
<proteinExistence type="predicted"/>
<name>B4SCJ1_PELPB</name>
<dbReference type="STRING" id="324925.Ppha_1984"/>